<dbReference type="AlphaFoldDB" id="A0AAU9JTA0"/>
<dbReference type="InterPro" id="IPR032675">
    <property type="entry name" value="LRR_dom_sf"/>
</dbReference>
<keyword evidence="5" id="KW-1185">Reference proteome</keyword>
<evidence type="ECO:0000313" key="5">
    <source>
        <dbReference type="Proteomes" id="UP001162131"/>
    </source>
</evidence>
<sequence>MNSHSELKFNPQGVMGRMEWFRDLRRIFNKFGIQENKNSENDIDSIQKIQLLEELNNRAHKFELQSPSDIDANNSTTYFSFEEVLNCLKSSDSKILTWDKVIDLLISLSVTLKSKKTQRKPDKSYYRNPSIDIENPQQIEVTPYTIDELSSILDQANAPPKPYHGCLSLKDLRTPIKSFRETPDDRINNTLSRCSSSIKLLCSEIENYEKINSGNSYDLSFPGNKSSIVPEAKLRKYGNSLLYLSLAGNLLTHTKWEFPESLIILNLASNEIQEFSMSKSLPSLKLLNLSNNRIRTIGTLPRIKEIIELYAGYNCLTSVSTLCKLEKLKILDIQHNSISNFEDIAILSINPKLTTMNIKGNPIESRLNFQESIKITLPKVYNLNPTSIFEFSEFKDFGYMPFIPLKKPPEHSKPYRPIGPDSSIKENFSIETPRPLTPVKPQSVSYSLNSSKIQESFISLSERTKIAAAPQASFRSTKHDEEEFETPINFSEIPFQIPTPRSEEFPSRQRSQSVTKISMANSMSQMPANKYLVSQGHNTEINSAQHNKSDVESSYNSMPQAKTLSKLFESSRNKNKEDAYEEMMSFMSQAENRIKKEPEIKENFIESAINAASAPILKFKNEYGIRPVKVNYGNPEAALMIGPPAIKPQVKQKQSESAYDRTQYEGIRAKGNSMM</sequence>
<accession>A0AAU9JTA0</accession>
<dbReference type="InterPro" id="IPR001611">
    <property type="entry name" value="Leu-rich_rpt"/>
</dbReference>
<evidence type="ECO:0000256" key="3">
    <source>
        <dbReference type="SAM" id="MobiDB-lite"/>
    </source>
</evidence>
<dbReference type="PANTHER" id="PTHR15454">
    <property type="entry name" value="NISCHARIN RELATED"/>
    <property type="match status" value="1"/>
</dbReference>
<protein>
    <recommendedName>
        <fullName evidence="6">Leucine-rich repeat-containing protein</fullName>
    </recommendedName>
</protein>
<gene>
    <name evidence="4" type="ORF">BSTOLATCC_MIC51071</name>
</gene>
<proteinExistence type="predicted"/>
<feature type="region of interest" description="Disordered" evidence="3">
    <location>
        <begin position="648"/>
        <end position="675"/>
    </location>
</feature>
<evidence type="ECO:0008006" key="6">
    <source>
        <dbReference type="Google" id="ProtNLM"/>
    </source>
</evidence>
<dbReference type="GO" id="GO:0005737">
    <property type="term" value="C:cytoplasm"/>
    <property type="evidence" value="ECO:0007669"/>
    <property type="project" value="TreeGrafter"/>
</dbReference>
<evidence type="ECO:0000256" key="1">
    <source>
        <dbReference type="ARBA" id="ARBA00022614"/>
    </source>
</evidence>
<evidence type="ECO:0000313" key="4">
    <source>
        <dbReference type="EMBL" id="CAG9330483.1"/>
    </source>
</evidence>
<evidence type="ECO:0000256" key="2">
    <source>
        <dbReference type="ARBA" id="ARBA00022737"/>
    </source>
</evidence>
<keyword evidence="1" id="KW-0433">Leucine-rich repeat</keyword>
<dbReference type="SUPFAM" id="SSF52075">
    <property type="entry name" value="Outer arm dynein light chain 1"/>
    <property type="match status" value="1"/>
</dbReference>
<comment type="caution">
    <text evidence="4">The sequence shown here is derived from an EMBL/GenBank/DDBJ whole genome shotgun (WGS) entry which is preliminary data.</text>
</comment>
<keyword evidence="2" id="KW-0677">Repeat</keyword>
<reference evidence="4" key="1">
    <citation type="submission" date="2021-09" db="EMBL/GenBank/DDBJ databases">
        <authorList>
            <consortium name="AG Swart"/>
            <person name="Singh M."/>
            <person name="Singh A."/>
            <person name="Seah K."/>
            <person name="Emmerich C."/>
        </authorList>
    </citation>
    <scope>NUCLEOTIDE SEQUENCE</scope>
    <source>
        <strain evidence="4">ATCC30299</strain>
    </source>
</reference>
<dbReference type="PROSITE" id="PS51450">
    <property type="entry name" value="LRR"/>
    <property type="match status" value="2"/>
</dbReference>
<dbReference type="EMBL" id="CAJZBQ010000051">
    <property type="protein sequence ID" value="CAG9330483.1"/>
    <property type="molecule type" value="Genomic_DNA"/>
</dbReference>
<dbReference type="Proteomes" id="UP001162131">
    <property type="component" value="Unassembled WGS sequence"/>
</dbReference>
<name>A0AAU9JTA0_9CILI</name>
<organism evidence="4 5">
    <name type="scientific">Blepharisma stoltei</name>
    <dbReference type="NCBI Taxonomy" id="1481888"/>
    <lineage>
        <taxon>Eukaryota</taxon>
        <taxon>Sar</taxon>
        <taxon>Alveolata</taxon>
        <taxon>Ciliophora</taxon>
        <taxon>Postciliodesmatophora</taxon>
        <taxon>Heterotrichea</taxon>
        <taxon>Heterotrichida</taxon>
        <taxon>Blepharismidae</taxon>
        <taxon>Blepharisma</taxon>
    </lineage>
</organism>
<dbReference type="Gene3D" id="3.80.10.10">
    <property type="entry name" value="Ribonuclease Inhibitor"/>
    <property type="match status" value="2"/>
</dbReference>